<dbReference type="Proteomes" id="UP001054801">
    <property type="component" value="Chromosome"/>
</dbReference>
<proteinExistence type="predicted"/>
<evidence type="ECO:0000313" key="2">
    <source>
        <dbReference type="Proteomes" id="UP001054801"/>
    </source>
</evidence>
<protein>
    <submittedName>
        <fullName evidence="1">Uncharacterized protein</fullName>
    </submittedName>
</protein>
<evidence type="ECO:0000313" key="1">
    <source>
        <dbReference type="EMBL" id="UJS25360.1"/>
    </source>
</evidence>
<dbReference type="EMBL" id="CP091244">
    <property type="protein sequence ID" value="UJS25360.1"/>
    <property type="molecule type" value="Genomic_DNA"/>
</dbReference>
<organism evidence="1 2">
    <name type="scientific">Thiothrix winogradskyi</name>
    <dbReference type="NCBI Taxonomy" id="96472"/>
    <lineage>
        <taxon>Bacteria</taxon>
        <taxon>Pseudomonadati</taxon>
        <taxon>Pseudomonadota</taxon>
        <taxon>Gammaproteobacteria</taxon>
        <taxon>Thiotrichales</taxon>
        <taxon>Thiotrichaceae</taxon>
        <taxon>Thiothrix</taxon>
    </lineage>
</organism>
<reference evidence="1" key="1">
    <citation type="journal article" date="2022" name="Microorganisms">
        <title>Two New Species of Filamentous Sulfur Bacteria of the Genus Thiothrix, Thiothrix winogradskyi sp. nov. and 'Candidatus Thiothrix sulfatifontis' sp. nov.</title>
        <authorList>
            <person name="Ravin N.V."/>
            <person name="Rossetti S."/>
            <person name="Beletsky A.V."/>
            <person name="Kadnikov V.V."/>
            <person name="Rudenko T.S."/>
            <person name="Smolyakov D.D."/>
            <person name="Moskvitina M.I."/>
            <person name="Gureeva M.V."/>
            <person name="Mardanov A.V."/>
            <person name="Grabovich M.Y."/>
        </authorList>
    </citation>
    <scope>NUCLEOTIDE SEQUENCE</scope>
    <source>
        <strain evidence="1">CT3</strain>
    </source>
</reference>
<keyword evidence="2" id="KW-1185">Reference proteome</keyword>
<accession>A0ABY3T1W8</accession>
<sequence>MELTTDILRAEAARFADLESQHPEPSLFGVTDGKTVGTYLKHKFRSFLRGQGYQFEEDNSHNGIDFPGLLVDMKVISTDRSQSSCPFKSPRQKVYGLGYSLIIFVYDKTDDEVAHVAILTIANTVFVAAERTADFKMTKGIRDILENEGNRDDVVAFLSDSYLLQDEEQLDSLAKELLRHKPEQGYLNMPRQLDCFYGLTSNRLIEGMPL</sequence>
<gene>
    <name evidence="1" type="ORF">L2Y54_04785</name>
</gene>
<dbReference type="RefSeq" id="WP_236500298.1">
    <property type="nucleotide sequence ID" value="NZ_CP091244.1"/>
</dbReference>
<name>A0ABY3T1W8_9GAMM</name>